<feature type="signal peptide" evidence="5">
    <location>
        <begin position="1"/>
        <end position="23"/>
    </location>
</feature>
<dbReference type="OrthoDB" id="5917794at2759"/>
<dbReference type="PANTHER" id="PTHR24261">
    <property type="entry name" value="PLASMINOGEN-RELATED"/>
    <property type="match status" value="1"/>
</dbReference>
<gene>
    <name evidence="7" type="ORF">DPMN_100962</name>
</gene>
<keyword evidence="8" id="KW-1185">Reference proteome</keyword>
<dbReference type="SUPFAM" id="SSF57440">
    <property type="entry name" value="Kringle-like"/>
    <property type="match status" value="1"/>
</dbReference>
<evidence type="ECO:0000256" key="5">
    <source>
        <dbReference type="SAM" id="SignalP"/>
    </source>
</evidence>
<name>A0A9D4LIE4_DREPO</name>
<dbReference type="Gene3D" id="2.40.20.10">
    <property type="entry name" value="Plasminogen Kringle 4"/>
    <property type="match status" value="1"/>
</dbReference>
<feature type="domain" description="Kringle" evidence="6">
    <location>
        <begin position="32"/>
        <end position="111"/>
    </location>
</feature>
<organism evidence="7 8">
    <name type="scientific">Dreissena polymorpha</name>
    <name type="common">Zebra mussel</name>
    <name type="synonym">Mytilus polymorpha</name>
    <dbReference type="NCBI Taxonomy" id="45954"/>
    <lineage>
        <taxon>Eukaryota</taxon>
        <taxon>Metazoa</taxon>
        <taxon>Spiralia</taxon>
        <taxon>Lophotrochozoa</taxon>
        <taxon>Mollusca</taxon>
        <taxon>Bivalvia</taxon>
        <taxon>Autobranchia</taxon>
        <taxon>Heteroconchia</taxon>
        <taxon>Euheterodonta</taxon>
        <taxon>Imparidentia</taxon>
        <taxon>Neoheterodontei</taxon>
        <taxon>Myida</taxon>
        <taxon>Dreissenoidea</taxon>
        <taxon>Dreissenidae</taxon>
        <taxon>Dreissena</taxon>
    </lineage>
</organism>
<dbReference type="CDD" id="cd00108">
    <property type="entry name" value="KR"/>
    <property type="match status" value="1"/>
</dbReference>
<evidence type="ECO:0000256" key="3">
    <source>
        <dbReference type="PROSITE-ProRule" id="PRU00121"/>
    </source>
</evidence>
<feature type="chain" id="PRO_5039345452" description="Kringle domain-containing protein" evidence="5">
    <location>
        <begin position="24"/>
        <end position="230"/>
    </location>
</feature>
<dbReference type="PROSITE" id="PS00021">
    <property type="entry name" value="KRINGLE_1"/>
    <property type="match status" value="1"/>
</dbReference>
<sequence>MDGFKLVVVTTVILCLYADGIYGQCFYTGLCYTEHDKGVSYRGHVATGVNGSACVPWNRHLHHVTPDRFQFEGLEANYCRNPRGSRSAPWCYTAASGNEEDSWQLCSVPLCEGCIFRGVNMKEGDKFHDGCSVCVCQANGIRCLDCPGPVFTNTMGCYVRYNQTEHFPRCCPKIVCYAKDAEFNLNEYFDYLKKVLPSRVEGPMTSSVTSAPLAQQTPTPQTSSANNILP</sequence>
<evidence type="ECO:0000256" key="1">
    <source>
        <dbReference type="ARBA" id="ARBA00022572"/>
    </source>
</evidence>
<keyword evidence="1 3" id="KW-0420">Kringle</keyword>
<keyword evidence="2" id="KW-1015">Disulfide bond</keyword>
<dbReference type="SMART" id="SM00130">
    <property type="entry name" value="KR"/>
    <property type="match status" value="1"/>
</dbReference>
<evidence type="ECO:0000256" key="2">
    <source>
        <dbReference type="ARBA" id="ARBA00023157"/>
    </source>
</evidence>
<comment type="caution">
    <text evidence="7">The sequence shown here is derived from an EMBL/GenBank/DDBJ whole genome shotgun (WGS) entry which is preliminary data.</text>
</comment>
<dbReference type="Pfam" id="PF00051">
    <property type="entry name" value="Kringle"/>
    <property type="match status" value="1"/>
</dbReference>
<dbReference type="AlphaFoldDB" id="A0A9D4LIE4"/>
<comment type="caution">
    <text evidence="3">Lacks conserved residue(s) required for the propagation of feature annotation.</text>
</comment>
<dbReference type="InterPro" id="IPR018056">
    <property type="entry name" value="Kringle_CS"/>
</dbReference>
<evidence type="ECO:0000259" key="6">
    <source>
        <dbReference type="PROSITE" id="PS50070"/>
    </source>
</evidence>
<keyword evidence="5" id="KW-0732">Signal</keyword>
<reference evidence="7" key="2">
    <citation type="submission" date="2020-11" db="EMBL/GenBank/DDBJ databases">
        <authorList>
            <person name="McCartney M.A."/>
            <person name="Auch B."/>
            <person name="Kono T."/>
            <person name="Mallez S."/>
            <person name="Becker A."/>
            <person name="Gohl D.M."/>
            <person name="Silverstein K.A.T."/>
            <person name="Koren S."/>
            <person name="Bechman K.B."/>
            <person name="Herman A."/>
            <person name="Abrahante J.E."/>
            <person name="Garbe J."/>
        </authorList>
    </citation>
    <scope>NUCLEOTIDE SEQUENCE</scope>
    <source>
        <strain evidence="7">Duluth1</strain>
        <tissue evidence="7">Whole animal</tissue>
    </source>
</reference>
<dbReference type="PANTHER" id="PTHR24261:SF7">
    <property type="entry name" value="KRINGLE DOMAIN-CONTAINING PROTEIN"/>
    <property type="match status" value="1"/>
</dbReference>
<dbReference type="InterPro" id="IPR038178">
    <property type="entry name" value="Kringle_sf"/>
</dbReference>
<dbReference type="EMBL" id="JAIWYP010000003">
    <property type="protein sequence ID" value="KAH3858339.1"/>
    <property type="molecule type" value="Genomic_DNA"/>
</dbReference>
<reference evidence="7" key="1">
    <citation type="journal article" date="2019" name="bioRxiv">
        <title>The Genome of the Zebra Mussel, Dreissena polymorpha: A Resource for Invasive Species Research.</title>
        <authorList>
            <person name="McCartney M.A."/>
            <person name="Auch B."/>
            <person name="Kono T."/>
            <person name="Mallez S."/>
            <person name="Zhang Y."/>
            <person name="Obille A."/>
            <person name="Becker A."/>
            <person name="Abrahante J.E."/>
            <person name="Garbe J."/>
            <person name="Badalamenti J.P."/>
            <person name="Herman A."/>
            <person name="Mangelson H."/>
            <person name="Liachko I."/>
            <person name="Sullivan S."/>
            <person name="Sone E.D."/>
            <person name="Koren S."/>
            <person name="Silverstein K.A.T."/>
            <person name="Beckman K.B."/>
            <person name="Gohl D.M."/>
        </authorList>
    </citation>
    <scope>NUCLEOTIDE SEQUENCE</scope>
    <source>
        <strain evidence="7">Duluth1</strain>
        <tissue evidence="7">Whole animal</tissue>
    </source>
</reference>
<dbReference type="PRINTS" id="PR00018">
    <property type="entry name" value="KRINGLE"/>
</dbReference>
<accession>A0A9D4LIE4</accession>
<proteinExistence type="predicted"/>
<dbReference type="InterPro" id="IPR013806">
    <property type="entry name" value="Kringle-like"/>
</dbReference>
<dbReference type="InterPro" id="IPR050759">
    <property type="entry name" value="Serine_protease_kringle"/>
</dbReference>
<protein>
    <recommendedName>
        <fullName evidence="6">Kringle domain-containing protein</fullName>
    </recommendedName>
</protein>
<dbReference type="InterPro" id="IPR000001">
    <property type="entry name" value="Kringle"/>
</dbReference>
<evidence type="ECO:0000313" key="8">
    <source>
        <dbReference type="Proteomes" id="UP000828390"/>
    </source>
</evidence>
<evidence type="ECO:0000256" key="4">
    <source>
        <dbReference type="SAM" id="MobiDB-lite"/>
    </source>
</evidence>
<dbReference type="PROSITE" id="PS50070">
    <property type="entry name" value="KRINGLE_2"/>
    <property type="match status" value="1"/>
</dbReference>
<evidence type="ECO:0000313" key="7">
    <source>
        <dbReference type="EMBL" id="KAH3858339.1"/>
    </source>
</evidence>
<feature type="region of interest" description="Disordered" evidence="4">
    <location>
        <begin position="206"/>
        <end position="230"/>
    </location>
</feature>
<dbReference type="Proteomes" id="UP000828390">
    <property type="component" value="Unassembled WGS sequence"/>
</dbReference>